<dbReference type="Pfam" id="PF19864">
    <property type="entry name" value="Radical_SAM_N2"/>
    <property type="match status" value="1"/>
</dbReference>
<dbReference type="PANTHER" id="PTHR42731:SF1">
    <property type="entry name" value="RADICAL SAM DOMAIN PROTEIN"/>
    <property type="match status" value="1"/>
</dbReference>
<evidence type="ECO:0000313" key="2">
    <source>
        <dbReference type="EMBL" id="SSC13406.1"/>
    </source>
</evidence>
<dbReference type="PROSITE" id="PS51918">
    <property type="entry name" value="RADICAL_SAM"/>
    <property type="match status" value="1"/>
</dbReference>
<sequence>MTVSEEIRKWLVSSGVLTRVGKPSRYIGKELNAVLKDPAGKLRVLLAFPDAYEVGMSHLGFKILYRELNSRDSIFAERTYLPWKDMIEEMRKSSVPLFSLETYSPALEFDIVGITLQYELGYTNVLALLELAGIPLFQRDRTYEPIVLGGGPCASNPEPMSDFFDAFVIGDGEEAIIEVCGLIEKNIDLLKSGKRRELLETISEVRGVYVPSIERKNIVKAAVADISDYEIDGKPVVPFMKVIHDRAIVEVMRGCNRGCRFCQAGIFYRPVRERGKEEIVEGVREILKGTGYDEVSLLSLSTMDHSQIGELTDSLLPLMEPRRIALSLPSSRVDAFDVEIASRIASIRKTGLTFAPEAGTQRLRNVINKNVTEEDLLSCAMIARKKGWQRLKLYFMIGLPTETSEDIEGIVKLSRRVKAIGFKELTISVAVFIPKPHTPFQFSRQIDENEASQKAEFLKGFSGRGIDIKIHNPSSGPVEGILSRGDRKVGRAVYEAYRLGAMFDEWDDQFDRRIWDEAFKIASIDTEYYFKGYSTDETLPWEHVSLGVSKEFLVSEYFRSLKGHTTPDCRWTGCAGCSVCGRLGITNVLRKV</sequence>
<dbReference type="Gene3D" id="3.80.30.20">
    <property type="entry name" value="tm_1862 like domain"/>
    <property type="match status" value="1"/>
</dbReference>
<protein>
    <submittedName>
        <fullName evidence="2">Radical SAM domain protein</fullName>
    </submittedName>
</protein>
<reference evidence="2 3" key="1">
    <citation type="submission" date="2017-01" db="EMBL/GenBank/DDBJ databases">
        <authorList>
            <person name="Erauso G."/>
        </authorList>
    </citation>
    <scope>NUCLEOTIDE SEQUENCE [LARGE SCALE GENOMIC DNA]</scope>
    <source>
        <strain evidence="2">MESINF1</strain>
    </source>
</reference>
<dbReference type="CDD" id="cd01335">
    <property type="entry name" value="Radical_SAM"/>
    <property type="match status" value="1"/>
</dbReference>
<dbReference type="AlphaFoldDB" id="A0A7Z7LGB2"/>
<dbReference type="SFLD" id="SFLDS00029">
    <property type="entry name" value="Radical_SAM"/>
    <property type="match status" value="1"/>
</dbReference>
<dbReference type="GO" id="GO:0003824">
    <property type="term" value="F:catalytic activity"/>
    <property type="evidence" value="ECO:0007669"/>
    <property type="project" value="InterPro"/>
</dbReference>
<dbReference type="PANTHER" id="PTHR42731">
    <property type="entry name" value="SLL1084 PROTEIN"/>
    <property type="match status" value="1"/>
</dbReference>
<dbReference type="SFLD" id="SFLDG01082">
    <property type="entry name" value="B12-binding_domain_containing"/>
    <property type="match status" value="1"/>
</dbReference>
<dbReference type="EMBL" id="LS974202">
    <property type="protein sequence ID" value="SSC13406.1"/>
    <property type="molecule type" value="Genomic_DNA"/>
</dbReference>
<dbReference type="NCBIfam" id="TIGR03960">
    <property type="entry name" value="rSAM_fuse_unch"/>
    <property type="match status" value="1"/>
</dbReference>
<dbReference type="SUPFAM" id="SSF102114">
    <property type="entry name" value="Radical SAM enzymes"/>
    <property type="match status" value="1"/>
</dbReference>
<organism evidence="2 3">
    <name type="scientific">Mesotoga infera</name>
    <dbReference type="NCBI Taxonomy" id="1236046"/>
    <lineage>
        <taxon>Bacteria</taxon>
        <taxon>Thermotogati</taxon>
        <taxon>Thermotogota</taxon>
        <taxon>Thermotogae</taxon>
        <taxon>Kosmotogales</taxon>
        <taxon>Kosmotogaceae</taxon>
        <taxon>Mesotoga</taxon>
    </lineage>
</organism>
<proteinExistence type="predicted"/>
<dbReference type="InterPro" id="IPR006638">
    <property type="entry name" value="Elp3/MiaA/NifB-like_rSAM"/>
</dbReference>
<feature type="domain" description="Radical SAM core" evidence="1">
    <location>
        <begin position="241"/>
        <end position="471"/>
    </location>
</feature>
<dbReference type="SMART" id="SM00729">
    <property type="entry name" value="Elp3"/>
    <property type="match status" value="1"/>
</dbReference>
<dbReference type="KEGG" id="minf:MESINF_1966"/>
<dbReference type="RefSeq" id="WP_169699558.1">
    <property type="nucleotide sequence ID" value="NZ_LS974202.1"/>
</dbReference>
<dbReference type="InterPro" id="IPR007197">
    <property type="entry name" value="rSAM"/>
</dbReference>
<dbReference type="InterPro" id="IPR023404">
    <property type="entry name" value="rSAM_horseshoe"/>
</dbReference>
<evidence type="ECO:0000259" key="1">
    <source>
        <dbReference type="PROSITE" id="PS51918"/>
    </source>
</evidence>
<name>A0A7Z7LGB2_9BACT</name>
<evidence type="ECO:0000313" key="3">
    <source>
        <dbReference type="Proteomes" id="UP000250796"/>
    </source>
</evidence>
<dbReference type="Pfam" id="PF04055">
    <property type="entry name" value="Radical_SAM"/>
    <property type="match status" value="1"/>
</dbReference>
<accession>A0A7Z7LGB2</accession>
<dbReference type="InterPro" id="IPR023862">
    <property type="entry name" value="CHP03960_rSAM"/>
</dbReference>
<dbReference type="InterPro" id="IPR058240">
    <property type="entry name" value="rSAM_sf"/>
</dbReference>
<dbReference type="GO" id="GO:0051536">
    <property type="term" value="F:iron-sulfur cluster binding"/>
    <property type="evidence" value="ECO:0007669"/>
    <property type="project" value="InterPro"/>
</dbReference>
<keyword evidence="3" id="KW-1185">Reference proteome</keyword>
<dbReference type="Proteomes" id="UP000250796">
    <property type="component" value="Chromosome MESINF"/>
</dbReference>
<gene>
    <name evidence="2" type="ORF">MESINF_1966</name>
</gene>
<dbReference type="InterPro" id="IPR045784">
    <property type="entry name" value="Radical_SAM_N2"/>
</dbReference>